<keyword evidence="6 16" id="KW-0812">Transmembrane</keyword>
<evidence type="ECO:0000256" key="6">
    <source>
        <dbReference type="ARBA" id="ARBA00022692"/>
    </source>
</evidence>
<keyword evidence="4 14" id="KW-0121">Carboxypeptidase</keyword>
<dbReference type="GO" id="GO:0005802">
    <property type="term" value="C:trans-Golgi network"/>
    <property type="evidence" value="ECO:0007669"/>
    <property type="project" value="EnsemblFungi"/>
</dbReference>
<dbReference type="GO" id="GO:0006508">
    <property type="term" value="P:proteolysis"/>
    <property type="evidence" value="ECO:0007669"/>
    <property type="project" value="UniProtKB-KW"/>
</dbReference>
<evidence type="ECO:0000256" key="5">
    <source>
        <dbReference type="ARBA" id="ARBA00022670"/>
    </source>
</evidence>
<keyword evidence="7" id="KW-0053">Apoptosis</keyword>
<keyword evidence="11" id="KW-0333">Golgi apparatus</keyword>
<evidence type="ECO:0000256" key="14">
    <source>
        <dbReference type="RuleBase" id="RU361156"/>
    </source>
</evidence>
<evidence type="ECO:0000256" key="13">
    <source>
        <dbReference type="ARBA" id="ARBA00023180"/>
    </source>
</evidence>
<dbReference type="MEROPS" id="S10.007"/>
<feature type="transmembrane region" description="Helical" evidence="16">
    <location>
        <begin position="529"/>
        <end position="550"/>
    </location>
</feature>
<protein>
    <recommendedName>
        <fullName evidence="14">Carboxypeptidase</fullName>
        <ecNumber evidence="14">3.4.16.-</ecNumber>
    </recommendedName>
</protein>
<dbReference type="PROSITE" id="PS00131">
    <property type="entry name" value="CARBOXYPEPT_SER_SER"/>
    <property type="match status" value="1"/>
</dbReference>
<keyword evidence="5 14" id="KW-0645">Protease</keyword>
<keyword evidence="13" id="KW-0325">Glycoprotein</keyword>
<dbReference type="InterPro" id="IPR029058">
    <property type="entry name" value="AB_hydrolase_fold"/>
</dbReference>
<dbReference type="PRINTS" id="PR00724">
    <property type="entry name" value="CRBOXYPTASEC"/>
</dbReference>
<evidence type="ECO:0000256" key="3">
    <source>
        <dbReference type="ARBA" id="ARBA00009431"/>
    </source>
</evidence>
<gene>
    <name evidence="17" type="ORF">KUCA_T00004129001</name>
</gene>
<accession>W6MPC0</accession>
<evidence type="ECO:0000313" key="17">
    <source>
        <dbReference type="EMBL" id="CDK28148.1"/>
    </source>
</evidence>
<evidence type="ECO:0000256" key="7">
    <source>
        <dbReference type="ARBA" id="ARBA00022703"/>
    </source>
</evidence>
<evidence type="ECO:0000256" key="10">
    <source>
        <dbReference type="ARBA" id="ARBA00022989"/>
    </source>
</evidence>
<sequence>MPIDGNLYRPLALVWVIFQLIAHVCATPIDIASEFRVKDLPGLSLLPPLEQPVMHAGHLELYAENSTNYFFWKFERPPANSTIKSEKLIFWLNGGPGCSSMDGALMEIGPLRIGADGNVLFNNGSWMEAADLVFVDQPGGTGFSYTDAYDRELDEVAGDFVVFLAKYFRVFPQDLAKQVWIAGESYAGQYIPYISRAVLDENAKPEPAFGGPVALEGALIGNGWISPDHQSLSYIPFAVQENILSKTDPSMPKLLKQHEQCQKVINSRNPEIRKVESPQCDSILDVLLEVTKDNSASQDKQCINMYDYRLRDSYPSCGMNWPSDLEYVNPFLRQEKIGEYLNLKKMRVWNECDGQVSRYLRARHSIPAIDLIPDLLKEMPILLFNGDKDIICNYMGTEAMISDMKWDGKYGFEDSEDTTSADWFYRDDSAGFIKIRGNLTYTRVYGTSHMVPFDKPEVSRGLFDIMTRNYKPVTVDNSTGVATPVYGEDGSTSFDQGSGSKEADSDQTSRPSPSTSKGSGSKLAADRSWTFYAFVLTVFMIVMYGLRYLYKNLTSRPSSILSKYSKMNPDSPGRDFSREVSPSGGASVAGGLLKFNHSNPKKKSVRWLDEIQTDNQGFSPEDPENGIFGRVLNKFGYGDQAYQPVDRTDDIEMNGIDQFIIQEEDEEFDGLGRDAER</sequence>
<feature type="compositionally biased region" description="Polar residues" evidence="15">
    <location>
        <begin position="490"/>
        <end position="499"/>
    </location>
</feature>
<dbReference type="GO" id="GO:0006915">
    <property type="term" value="P:apoptotic process"/>
    <property type="evidence" value="ECO:0007669"/>
    <property type="project" value="UniProtKB-KW"/>
</dbReference>
<evidence type="ECO:0000313" key="18">
    <source>
        <dbReference type="Proteomes" id="UP000019384"/>
    </source>
</evidence>
<dbReference type="GeneID" id="34521526"/>
<reference evidence="17" key="2">
    <citation type="submission" date="2014-02" db="EMBL/GenBank/DDBJ databases">
        <title>Complete DNA sequence of /Kuraishia capsulata/ illustrates novel genomic features among budding yeasts (/Saccharomycotina/).</title>
        <authorList>
            <person name="Morales L."/>
            <person name="Noel B."/>
            <person name="Porcel B."/>
            <person name="Marcet-Houben M."/>
            <person name="Hullo M-F."/>
            <person name="Sacerdot C."/>
            <person name="Tekaia F."/>
            <person name="Leh-Louis V."/>
            <person name="Despons L."/>
            <person name="Khanna V."/>
            <person name="Aury J-M."/>
            <person name="Barbe V."/>
            <person name="Couloux A."/>
            <person name="Labadie K."/>
            <person name="Pelletier E."/>
            <person name="Souciet J-L."/>
            <person name="Boekhout T."/>
            <person name="Gabaldon T."/>
            <person name="Wincker P."/>
            <person name="Dujon B."/>
        </authorList>
    </citation>
    <scope>NUCLEOTIDE SEQUENCE</scope>
    <source>
        <strain evidence="17">CBS 1993</strain>
    </source>
</reference>
<dbReference type="EMBL" id="HG793129">
    <property type="protein sequence ID" value="CDK28148.1"/>
    <property type="molecule type" value="Genomic_DNA"/>
</dbReference>
<dbReference type="Pfam" id="PF00450">
    <property type="entry name" value="Peptidase_S10"/>
    <property type="match status" value="1"/>
</dbReference>
<dbReference type="SUPFAM" id="SSF53474">
    <property type="entry name" value="alpha/beta-Hydrolases"/>
    <property type="match status" value="1"/>
</dbReference>
<organism evidence="17 18">
    <name type="scientific">Kuraishia capsulata CBS 1993</name>
    <dbReference type="NCBI Taxonomy" id="1382522"/>
    <lineage>
        <taxon>Eukaryota</taxon>
        <taxon>Fungi</taxon>
        <taxon>Dikarya</taxon>
        <taxon>Ascomycota</taxon>
        <taxon>Saccharomycotina</taxon>
        <taxon>Pichiomycetes</taxon>
        <taxon>Pichiales</taxon>
        <taxon>Pichiaceae</taxon>
        <taxon>Kuraishia</taxon>
    </lineage>
</organism>
<dbReference type="RefSeq" id="XP_022460138.1">
    <property type="nucleotide sequence ID" value="XM_022600832.1"/>
</dbReference>
<comment type="similarity">
    <text evidence="3 14">Belongs to the peptidase S10 family.</text>
</comment>
<dbReference type="HOGENOM" id="CLU_008523_11_2_1"/>
<keyword evidence="9 14" id="KW-0378">Hydrolase</keyword>
<dbReference type="AlphaFoldDB" id="W6MPC0"/>
<feature type="compositionally biased region" description="Low complexity" evidence="15">
    <location>
        <begin position="508"/>
        <end position="522"/>
    </location>
</feature>
<evidence type="ECO:0000256" key="11">
    <source>
        <dbReference type="ARBA" id="ARBA00023034"/>
    </source>
</evidence>
<evidence type="ECO:0000256" key="8">
    <source>
        <dbReference type="ARBA" id="ARBA00022729"/>
    </source>
</evidence>
<dbReference type="Proteomes" id="UP000019384">
    <property type="component" value="Unassembled WGS sequence"/>
</dbReference>
<dbReference type="STRING" id="1382522.W6MPC0"/>
<evidence type="ECO:0000256" key="2">
    <source>
        <dbReference type="ARBA" id="ARBA00004393"/>
    </source>
</evidence>
<dbReference type="Gene3D" id="3.40.50.1820">
    <property type="entry name" value="alpha/beta hydrolase"/>
    <property type="match status" value="1"/>
</dbReference>
<dbReference type="InterPro" id="IPR018202">
    <property type="entry name" value="Ser_caboxypep_ser_AS"/>
</dbReference>
<feature type="signal peptide" evidence="14">
    <location>
        <begin position="1"/>
        <end position="26"/>
    </location>
</feature>
<dbReference type="GO" id="GO:0004185">
    <property type="term" value="F:serine-type carboxypeptidase activity"/>
    <property type="evidence" value="ECO:0007669"/>
    <property type="project" value="UniProtKB-UniRule"/>
</dbReference>
<keyword evidence="18" id="KW-1185">Reference proteome</keyword>
<comment type="subcellular location">
    <subcellularLocation>
        <location evidence="2">Golgi apparatus</location>
        <location evidence="2">trans-Golgi network membrane</location>
        <topology evidence="2">Single-pass type I membrane protein</topology>
    </subcellularLocation>
</comment>
<reference evidence="17" key="1">
    <citation type="submission" date="2013-12" db="EMBL/GenBank/DDBJ databases">
        <authorList>
            <person name="Genoscope - CEA"/>
        </authorList>
    </citation>
    <scope>NUCLEOTIDE SEQUENCE</scope>
    <source>
        <strain evidence="17">CBS 1993</strain>
    </source>
</reference>
<dbReference type="InterPro" id="IPR001563">
    <property type="entry name" value="Peptidase_S10"/>
</dbReference>
<keyword evidence="10 16" id="KW-1133">Transmembrane helix</keyword>
<evidence type="ECO:0000256" key="16">
    <source>
        <dbReference type="SAM" id="Phobius"/>
    </source>
</evidence>
<dbReference type="EC" id="3.4.16.-" evidence="14"/>
<dbReference type="OrthoDB" id="443318at2759"/>
<feature type="region of interest" description="Disordered" evidence="15">
    <location>
        <begin position="481"/>
        <end position="522"/>
    </location>
</feature>
<feature type="chain" id="PRO_5004878791" description="Carboxypeptidase" evidence="14">
    <location>
        <begin position="27"/>
        <end position="677"/>
    </location>
</feature>
<keyword evidence="12 16" id="KW-0472">Membrane</keyword>
<evidence type="ECO:0000256" key="1">
    <source>
        <dbReference type="ARBA" id="ARBA00001003"/>
    </source>
</evidence>
<name>W6MPC0_9ASCO</name>
<proteinExistence type="inferred from homology"/>
<evidence type="ECO:0000256" key="12">
    <source>
        <dbReference type="ARBA" id="ARBA00023136"/>
    </source>
</evidence>
<evidence type="ECO:0000256" key="9">
    <source>
        <dbReference type="ARBA" id="ARBA00022801"/>
    </source>
</evidence>
<evidence type="ECO:0000256" key="4">
    <source>
        <dbReference type="ARBA" id="ARBA00022645"/>
    </source>
</evidence>
<comment type="catalytic activity">
    <reaction evidence="1">
        <text>Preferential release of a C-terminal arginine or lysine residue.</text>
        <dbReference type="EC" id="3.4.16.6"/>
    </reaction>
</comment>
<evidence type="ECO:0000256" key="15">
    <source>
        <dbReference type="SAM" id="MobiDB-lite"/>
    </source>
</evidence>
<dbReference type="PANTHER" id="PTHR11802:SF190">
    <property type="entry name" value="PHEROMONE-PROCESSING CARBOXYPEPTIDASE KEX1"/>
    <property type="match status" value="1"/>
</dbReference>
<keyword evidence="8 14" id="KW-0732">Signal</keyword>
<dbReference type="PANTHER" id="PTHR11802">
    <property type="entry name" value="SERINE PROTEASE FAMILY S10 SERINE CARBOXYPEPTIDASE"/>
    <property type="match status" value="1"/>
</dbReference>